<organism evidence="1 2">
    <name type="scientific">Phlebotomus papatasi</name>
    <name type="common">Sandfly</name>
    <dbReference type="NCBI Taxonomy" id="29031"/>
    <lineage>
        <taxon>Eukaryota</taxon>
        <taxon>Metazoa</taxon>
        <taxon>Ecdysozoa</taxon>
        <taxon>Arthropoda</taxon>
        <taxon>Hexapoda</taxon>
        <taxon>Insecta</taxon>
        <taxon>Pterygota</taxon>
        <taxon>Neoptera</taxon>
        <taxon>Endopterygota</taxon>
        <taxon>Diptera</taxon>
        <taxon>Nematocera</taxon>
        <taxon>Psychodoidea</taxon>
        <taxon>Psychodidae</taxon>
        <taxon>Phlebotomus</taxon>
        <taxon>Phlebotomus</taxon>
    </lineage>
</organism>
<accession>A0A1B0D3W0</accession>
<sequence>MIWRSKSSCRKQNQQLRIKLFMKWKRKKLLKRWSEIGINFLQKRKIFIHKPDCIFLNFTALFNLKTKKLREQCNLYILKIV</sequence>
<dbReference type="Proteomes" id="UP000092462">
    <property type="component" value="Unassembled WGS sequence"/>
</dbReference>
<keyword evidence="2" id="KW-1185">Reference proteome</keyword>
<name>A0A1B0D3W0_PHLPP</name>
<protein>
    <submittedName>
        <fullName evidence="1">Uncharacterized protein</fullName>
    </submittedName>
</protein>
<dbReference type="EMBL" id="AJVK01023747">
    <property type="status" value="NOT_ANNOTATED_CDS"/>
    <property type="molecule type" value="Genomic_DNA"/>
</dbReference>
<reference evidence="1" key="1">
    <citation type="submission" date="2022-08" db="UniProtKB">
        <authorList>
            <consortium name="EnsemblMetazoa"/>
        </authorList>
    </citation>
    <scope>IDENTIFICATION</scope>
    <source>
        <strain evidence="1">Israel</strain>
    </source>
</reference>
<evidence type="ECO:0000313" key="1">
    <source>
        <dbReference type="EnsemblMetazoa" id="PPAI002033-PA"/>
    </source>
</evidence>
<dbReference type="EnsemblMetazoa" id="PPAI002033-RA">
    <property type="protein sequence ID" value="PPAI002033-PA"/>
    <property type="gene ID" value="PPAI002033"/>
</dbReference>
<dbReference type="EMBL" id="AJVK01023748">
    <property type="status" value="NOT_ANNOTATED_CDS"/>
    <property type="molecule type" value="Genomic_DNA"/>
</dbReference>
<dbReference type="VEuPathDB" id="VectorBase:PPAI002033"/>
<proteinExistence type="predicted"/>
<dbReference type="AlphaFoldDB" id="A0A1B0D3W0"/>
<evidence type="ECO:0000313" key="2">
    <source>
        <dbReference type="Proteomes" id="UP000092462"/>
    </source>
</evidence>